<feature type="transmembrane region" description="Helical" evidence="1">
    <location>
        <begin position="33"/>
        <end position="54"/>
    </location>
</feature>
<dbReference type="OrthoDB" id="117805at2"/>
<feature type="transmembrane region" description="Helical" evidence="1">
    <location>
        <begin position="116"/>
        <end position="135"/>
    </location>
</feature>
<dbReference type="RefSeq" id="WP_090203402.1">
    <property type="nucleotide sequence ID" value="NZ_FOZM01000001.1"/>
</dbReference>
<feature type="transmembrane region" description="Helical" evidence="1">
    <location>
        <begin position="196"/>
        <end position="214"/>
    </location>
</feature>
<evidence type="ECO:0000313" key="2">
    <source>
        <dbReference type="EMBL" id="SFS01607.1"/>
    </source>
</evidence>
<accession>A0A1I6LDV0</accession>
<dbReference type="EMBL" id="FOZM01000001">
    <property type="protein sequence ID" value="SFS01607.1"/>
    <property type="molecule type" value="Genomic_DNA"/>
</dbReference>
<feature type="transmembrane region" description="Helical" evidence="1">
    <location>
        <begin position="74"/>
        <end position="95"/>
    </location>
</feature>
<feature type="transmembrane region" description="Helical" evidence="1">
    <location>
        <begin position="383"/>
        <end position="402"/>
    </location>
</feature>
<evidence type="ECO:0000313" key="3">
    <source>
        <dbReference type="Proteomes" id="UP000198926"/>
    </source>
</evidence>
<reference evidence="2 3" key="1">
    <citation type="submission" date="2016-10" db="EMBL/GenBank/DDBJ databases">
        <authorList>
            <person name="de Groot N.N."/>
        </authorList>
    </citation>
    <scope>NUCLEOTIDE SEQUENCE [LARGE SCALE GENOMIC DNA]</scope>
    <source>
        <strain evidence="2 3">DSM 29433</strain>
    </source>
</reference>
<dbReference type="Proteomes" id="UP000198926">
    <property type="component" value="Unassembled WGS sequence"/>
</dbReference>
<keyword evidence="1" id="KW-0472">Membrane</keyword>
<keyword evidence="1" id="KW-0812">Transmembrane</keyword>
<name>A0A1I6LDV0_9RHOB</name>
<sequence>MADVLIILMAGLATMTPIWLARRHGMLPLVSPLHFVGYFCAAGFLVKALVYPHFPDWAFYRRFVEDPDAGLIGASYLTAFVLAICLGYRIAVPVVSGGPSRLDSEDAITAVKNRHLLFVIAIAVAALTYVAILRARGIDALTPDLLQQLNKDKQINVNADGVGATLAGVKSFFVIPKCAFVLLLGNGLIRSDKVALLQAVFLGALLLLVALVSGDRFELVELFAYGTITYVIVGGRAHGAAWATVVVAAGLVFGLSAYMTTLRGSEAGLLHQLVGSTYFLDLNAAVLVNAHVTPDMQLWGQSYGWWSFGWVPRSIWPEKPAIDLGVYLKRDVLGVMTGGAFNVTGPGEAYINFGSWGVLVGVALGALYRWLEVALLSFGPRGALTQFLVYPLIFYPFVQATLQSSMSAYVVGAAAQLVLVLLVVRLCRPSRKASGRWGLQHAV</sequence>
<feature type="transmembrane region" description="Helical" evidence="1">
    <location>
        <begin position="408"/>
        <end position="427"/>
    </location>
</feature>
<evidence type="ECO:0000256" key="1">
    <source>
        <dbReference type="SAM" id="Phobius"/>
    </source>
</evidence>
<evidence type="ECO:0008006" key="4">
    <source>
        <dbReference type="Google" id="ProtNLM"/>
    </source>
</evidence>
<feature type="transmembrane region" description="Helical" evidence="1">
    <location>
        <begin position="6"/>
        <end position="21"/>
    </location>
</feature>
<organism evidence="2 3">
    <name type="scientific">Yoonia litorea</name>
    <dbReference type="NCBI Taxonomy" id="1123755"/>
    <lineage>
        <taxon>Bacteria</taxon>
        <taxon>Pseudomonadati</taxon>
        <taxon>Pseudomonadota</taxon>
        <taxon>Alphaproteobacteria</taxon>
        <taxon>Rhodobacterales</taxon>
        <taxon>Paracoccaceae</taxon>
        <taxon>Yoonia</taxon>
    </lineage>
</organism>
<proteinExistence type="predicted"/>
<feature type="transmembrane region" description="Helical" evidence="1">
    <location>
        <begin position="171"/>
        <end position="189"/>
    </location>
</feature>
<dbReference type="STRING" id="1123755.SAMN05444714_0434"/>
<protein>
    <recommendedName>
        <fullName evidence="4">Oligosaccharide repeat unit polymerase</fullName>
    </recommendedName>
</protein>
<feature type="transmembrane region" description="Helical" evidence="1">
    <location>
        <begin position="240"/>
        <end position="261"/>
    </location>
</feature>
<feature type="transmembrane region" description="Helical" evidence="1">
    <location>
        <begin position="349"/>
        <end position="371"/>
    </location>
</feature>
<keyword evidence="1" id="KW-1133">Transmembrane helix</keyword>
<keyword evidence="3" id="KW-1185">Reference proteome</keyword>
<dbReference type="AlphaFoldDB" id="A0A1I6LDV0"/>
<gene>
    <name evidence="2" type="ORF">SAMN05444714_0434</name>
</gene>